<feature type="transmembrane region" description="Helical" evidence="1">
    <location>
        <begin position="149"/>
        <end position="168"/>
    </location>
</feature>
<feature type="transmembrane region" description="Helical" evidence="1">
    <location>
        <begin position="266"/>
        <end position="287"/>
    </location>
</feature>
<organism evidence="2 3">
    <name type="scientific">Symbiodinium natans</name>
    <dbReference type="NCBI Taxonomy" id="878477"/>
    <lineage>
        <taxon>Eukaryota</taxon>
        <taxon>Sar</taxon>
        <taxon>Alveolata</taxon>
        <taxon>Dinophyceae</taxon>
        <taxon>Suessiales</taxon>
        <taxon>Symbiodiniaceae</taxon>
        <taxon>Symbiodinium</taxon>
    </lineage>
</organism>
<feature type="transmembrane region" description="Helical" evidence="1">
    <location>
        <begin position="396"/>
        <end position="418"/>
    </location>
</feature>
<sequence length="421" mass="46088">MVVKQINFLSCKFFVVPNYPMHSFLVQIQLAVGIEANLVGASMIGITVEGLDVEVLAAAMGGITVAGLDAEVSAGDVAVDPEKSKSETAVNVKGDGEPREAIAFYPAELTATPNDIFYNKGAWKVWSNLFLIISVGGSYRAALWSGWKISAAVAIGTTLVLGTWQATWQMARLGIGNVPTWAMLLELTMQWSLFAGEKYFLGPFQLRSKLLATLLAPWFYVAFRGRRVFGMGTGVIFRLMGALTLFLGSYLAALRALLPTEDLQDIFYPVVALVYKIVLNPLMRFTWMYFPGRRDCSALWLTAGISTVAVSSEGFYYGGLALMLAIGQGSEWQVVRRGAISVATHAAFVILGRFNVIGTAVLFARRMAARQVGWRVPEIEEYGAQKDLVLRSSSMAAYFSWVITFLSFILYMLASLAAHNL</sequence>
<keyword evidence="1" id="KW-1133">Transmembrane helix</keyword>
<reference evidence="2" key="1">
    <citation type="submission" date="2021-02" db="EMBL/GenBank/DDBJ databases">
        <authorList>
            <person name="Dougan E. K."/>
            <person name="Rhodes N."/>
            <person name="Thang M."/>
            <person name="Chan C."/>
        </authorList>
    </citation>
    <scope>NUCLEOTIDE SEQUENCE</scope>
</reference>
<keyword evidence="1" id="KW-0472">Membrane</keyword>
<keyword evidence="1" id="KW-0812">Transmembrane</keyword>
<protein>
    <submittedName>
        <fullName evidence="2">Uncharacterized protein</fullName>
    </submittedName>
</protein>
<feature type="transmembrane region" description="Helical" evidence="1">
    <location>
        <begin position="125"/>
        <end position="143"/>
    </location>
</feature>
<feature type="transmembrane region" description="Helical" evidence="1">
    <location>
        <begin position="299"/>
        <end position="326"/>
    </location>
</feature>
<evidence type="ECO:0000313" key="2">
    <source>
        <dbReference type="EMBL" id="CAE7536457.1"/>
    </source>
</evidence>
<accession>A0A812TQW6</accession>
<dbReference type="EMBL" id="CAJNDS010002590">
    <property type="protein sequence ID" value="CAE7536457.1"/>
    <property type="molecule type" value="Genomic_DNA"/>
</dbReference>
<dbReference type="Proteomes" id="UP000604046">
    <property type="component" value="Unassembled WGS sequence"/>
</dbReference>
<name>A0A812TQW6_9DINO</name>
<evidence type="ECO:0000256" key="1">
    <source>
        <dbReference type="SAM" id="Phobius"/>
    </source>
</evidence>
<keyword evidence="3" id="KW-1185">Reference proteome</keyword>
<feature type="transmembrane region" description="Helical" evidence="1">
    <location>
        <begin position="235"/>
        <end position="254"/>
    </location>
</feature>
<comment type="caution">
    <text evidence="2">The sequence shown here is derived from an EMBL/GenBank/DDBJ whole genome shotgun (WGS) entry which is preliminary data.</text>
</comment>
<proteinExistence type="predicted"/>
<feature type="transmembrane region" description="Helical" evidence="1">
    <location>
        <begin position="338"/>
        <end position="364"/>
    </location>
</feature>
<gene>
    <name evidence="2" type="ORF">SNAT2548_LOCUS30063</name>
</gene>
<dbReference type="AlphaFoldDB" id="A0A812TQW6"/>
<evidence type="ECO:0000313" key="3">
    <source>
        <dbReference type="Proteomes" id="UP000604046"/>
    </source>
</evidence>